<dbReference type="STRING" id="1434111.MSLAZ_2997"/>
<dbReference type="PATRIC" id="fig|1434111.4.peg.3957"/>
<keyword evidence="3" id="KW-1185">Reference proteome</keyword>
<dbReference type="GO" id="GO:0008757">
    <property type="term" value="F:S-adenosylmethionine-dependent methyltransferase activity"/>
    <property type="evidence" value="ECO:0007669"/>
    <property type="project" value="InterPro"/>
</dbReference>
<dbReference type="Pfam" id="PF08241">
    <property type="entry name" value="Methyltransf_11"/>
    <property type="match status" value="1"/>
</dbReference>
<accession>A0A0E3SAJ3</accession>
<dbReference type="InterPro" id="IPR029063">
    <property type="entry name" value="SAM-dependent_MTases_sf"/>
</dbReference>
<evidence type="ECO:0000259" key="1">
    <source>
        <dbReference type="Pfam" id="PF08241"/>
    </source>
</evidence>
<gene>
    <name evidence="2" type="ORF">MSLAZ_2997</name>
</gene>
<dbReference type="HOGENOM" id="CLU_1197943_0_0_2"/>
<evidence type="ECO:0000313" key="3">
    <source>
        <dbReference type="Proteomes" id="UP000033072"/>
    </source>
</evidence>
<dbReference type="EMBL" id="CP009515">
    <property type="protein sequence ID" value="AKB76258.1"/>
    <property type="molecule type" value="Genomic_DNA"/>
</dbReference>
<name>A0A0E3SAJ3_9EURY</name>
<sequence>MDKWTLVYLLKNCLPTDHCKQTNAMNLVRNWWKNDINNVADLGCGKGDSFNLFSSLNAKIKWIGLDIPSSPEVEGRTRSRELNFIEYDGINIPFDDESFDMIFCRQVLEHVHYPNELLREVARVLKNDGLFIGSVSQLEPFHSCSVLNWTPYGIKLIFEDAGLEVFELRSGIDGLTLCLRFLLKGRVSVITKVFNKYFDNESPLNRFIEIYSKFRGRTVAEINAEKLKTAGHICFVAGKLCSKSEYH</sequence>
<evidence type="ECO:0000313" key="2">
    <source>
        <dbReference type="EMBL" id="AKB76258.1"/>
    </source>
</evidence>
<feature type="domain" description="Methyltransferase type 11" evidence="1">
    <location>
        <begin position="41"/>
        <end position="132"/>
    </location>
</feature>
<dbReference type="RefSeq" id="WP_052722992.1">
    <property type="nucleotide sequence ID" value="NZ_CP009515.1"/>
</dbReference>
<dbReference type="InterPro" id="IPR013216">
    <property type="entry name" value="Methyltransf_11"/>
</dbReference>
<dbReference type="KEGG" id="mls:MSLAZ_2997"/>
<dbReference type="PANTHER" id="PTHR43591:SF24">
    <property type="entry name" value="2-METHOXY-6-POLYPRENYL-1,4-BENZOQUINOL METHYLASE, MITOCHONDRIAL"/>
    <property type="match status" value="1"/>
</dbReference>
<dbReference type="PANTHER" id="PTHR43591">
    <property type="entry name" value="METHYLTRANSFERASE"/>
    <property type="match status" value="1"/>
</dbReference>
<dbReference type="Gene3D" id="3.40.50.150">
    <property type="entry name" value="Vaccinia Virus protein VP39"/>
    <property type="match status" value="1"/>
</dbReference>
<proteinExistence type="predicted"/>
<protein>
    <recommendedName>
        <fullName evidence="1">Methyltransferase type 11 domain-containing protein</fullName>
    </recommendedName>
</protein>
<dbReference type="GeneID" id="24807871"/>
<organism evidence="2 3">
    <name type="scientific">Methanosarcina lacustris Z-7289</name>
    <dbReference type="NCBI Taxonomy" id="1434111"/>
    <lineage>
        <taxon>Archaea</taxon>
        <taxon>Methanobacteriati</taxon>
        <taxon>Methanobacteriota</taxon>
        <taxon>Stenosarchaea group</taxon>
        <taxon>Methanomicrobia</taxon>
        <taxon>Methanosarcinales</taxon>
        <taxon>Methanosarcinaceae</taxon>
        <taxon>Methanosarcina</taxon>
    </lineage>
</organism>
<dbReference type="SUPFAM" id="SSF53335">
    <property type="entry name" value="S-adenosyl-L-methionine-dependent methyltransferases"/>
    <property type="match status" value="1"/>
</dbReference>
<dbReference type="CDD" id="cd02440">
    <property type="entry name" value="AdoMet_MTases"/>
    <property type="match status" value="1"/>
</dbReference>
<dbReference type="OrthoDB" id="1018at2157"/>
<reference evidence="2 3" key="1">
    <citation type="submission" date="2014-07" db="EMBL/GenBank/DDBJ databases">
        <title>Methanogenic archaea and the global carbon cycle.</title>
        <authorList>
            <person name="Henriksen J.R."/>
            <person name="Luke J."/>
            <person name="Reinhart S."/>
            <person name="Benedict M.N."/>
            <person name="Youngblut N.D."/>
            <person name="Metcalf M.E."/>
            <person name="Whitaker R.J."/>
            <person name="Metcalf W.W."/>
        </authorList>
    </citation>
    <scope>NUCLEOTIDE SEQUENCE [LARGE SCALE GENOMIC DNA]</scope>
    <source>
        <strain evidence="2 3">Z-7289</strain>
    </source>
</reference>
<dbReference type="AlphaFoldDB" id="A0A0E3SAJ3"/>
<dbReference type="Proteomes" id="UP000033072">
    <property type="component" value="Chromosome"/>
</dbReference>